<evidence type="ECO:0000256" key="1">
    <source>
        <dbReference type="ARBA" id="ARBA00001933"/>
    </source>
</evidence>
<dbReference type="Proteomes" id="UP000481858">
    <property type="component" value="Unassembled WGS sequence"/>
</dbReference>
<sequence length="948" mass="105519">MTSSDSALSPPSHQALVVRALLRTSVQERKEILEDVEYNIFAFPAGLVTCDYLSDSGTSAMTDVQWAALIRGDESYGRNWGYYCLLDTFRDIFERGGNRLYAFHTILAGTTTNEFYRSKLLKPYKDSFVNGGPHQLESPNFFIVPQGRCAEFLLFSTVKEVMSESPPAENESVPSVVISNGFFDTTGANAAAVGFVLETFTQPGLTDPFPEHLFDRQNLFKGNMDIAAAELYLDEHPGQVALILLTITNNWAAGQPVSMANIRAAAELARRKSIPLFFDACRFAENAWFIHAFEAEYSNKSIPEIVQEMFSYADGFTISLKKDGLANMGGVLCFRDEALFTRRYKGIGLRLKERQILFYGNDSYGGMSGRDLMTAVAGLYEVTKESYLRNRIGQVRSFAQKLRANGIPILSPPGGHAVYLEMNEFFYGCDRQPGDFASVGFTLELLKEYGIRAAEAGPFGWQWDKQTPENRGKIPNLVRFAVPRHVFSDEHINYTVAAIKQLYNRRHTIPNVEITRGRDMRLRHFSCGMRPIAVAQRVTGSYLDEAKRQMLHLSSAVGLDATKRNDLVDVLELTMSDWGQALVPERINTSRWVSHVSNDHSPFEYSVVLDQKTGEAELRFLIEAQLSDREGDGNFLSQLQEKALQLTGKIADKYNTAISLDRFNLIRDLFMPANPEGKFSAWHSYAAGKNGPEWKVYFNPCVVPGRDKALAATRTAFERLGMADMWQLVEKTLTPGESVIYFSLDLSSDVGHARVKVYISHHSATASAIAQKHVALCPHADAYEIQRFCETMAGGSLGPYEGKLLLSCFAFTTRAPGQSEGTVHFPVDAYAADDEEVGQRVERYMAAVDAAPLYRQRYGRVISAVQRRSLDQRPCIHSWVSLKQKAGGRQSNTFYLSPVLFAAPSLDLSPINPITNGANGATINVYVYGADGNGYFGAVTSIGGFRYL</sequence>
<dbReference type="InParanoid" id="A0A7C8MGW5"/>
<evidence type="ECO:0000313" key="6">
    <source>
        <dbReference type="EMBL" id="KAF2964292.1"/>
    </source>
</evidence>
<evidence type="ECO:0000256" key="2">
    <source>
        <dbReference type="ARBA" id="ARBA00009721"/>
    </source>
</evidence>
<comment type="caution">
    <text evidence="6">The sequence shown here is derived from an EMBL/GenBank/DDBJ whole genome shotgun (WGS) entry which is preliminary data.</text>
</comment>
<dbReference type="GO" id="GO:0016829">
    <property type="term" value="F:lyase activity"/>
    <property type="evidence" value="ECO:0007669"/>
    <property type="project" value="InterPro"/>
</dbReference>
<comment type="cofactor">
    <cofactor evidence="1">
        <name>pyridoxal 5'-phosphate</name>
        <dbReference type="ChEBI" id="CHEBI:597326"/>
    </cofactor>
</comment>
<evidence type="ECO:0000313" key="7">
    <source>
        <dbReference type="Proteomes" id="UP000481858"/>
    </source>
</evidence>
<protein>
    <recommendedName>
        <fullName evidence="5">Aromatic amino acid beta-eliminating lyase/threonine aldolase domain-containing protein</fullName>
    </recommendedName>
</protein>
<dbReference type="NCBIfam" id="NF009709">
    <property type="entry name" value="PRK13238.1"/>
    <property type="match status" value="1"/>
</dbReference>
<dbReference type="GO" id="GO:0016765">
    <property type="term" value="F:transferase activity, transferring alkyl or aryl (other than methyl) groups"/>
    <property type="evidence" value="ECO:0007669"/>
    <property type="project" value="InterPro"/>
</dbReference>
<evidence type="ECO:0000256" key="3">
    <source>
        <dbReference type="ARBA" id="ARBA00022679"/>
    </source>
</evidence>
<dbReference type="SFLD" id="SFLDS00036">
    <property type="entry name" value="Aromatic_Prenyltransferase"/>
    <property type="match status" value="1"/>
</dbReference>
<dbReference type="Gene3D" id="3.90.1150.10">
    <property type="entry name" value="Aspartate Aminotransferase, domain 1"/>
    <property type="match status" value="1"/>
</dbReference>
<dbReference type="InterPro" id="IPR015422">
    <property type="entry name" value="PyrdxlP-dep_Trfase_small"/>
</dbReference>
<gene>
    <name evidence="6" type="ORF">GQX73_g9283</name>
</gene>
<keyword evidence="4" id="KW-0663">Pyridoxal phosphate</keyword>
<feature type="domain" description="Aromatic amino acid beta-eliminating lyase/threonine aldolase" evidence="5">
    <location>
        <begin position="51"/>
        <end position="495"/>
    </location>
</feature>
<dbReference type="SFLD" id="SFLDG01162">
    <property type="entry name" value="I"/>
    <property type="match status" value="1"/>
</dbReference>
<proteinExistence type="inferred from homology"/>
<dbReference type="OrthoDB" id="19261at2759"/>
<keyword evidence="7" id="KW-1185">Reference proteome</keyword>
<evidence type="ECO:0000256" key="4">
    <source>
        <dbReference type="ARBA" id="ARBA00022898"/>
    </source>
</evidence>
<dbReference type="PANTHER" id="PTHR32325:SF4">
    <property type="entry name" value="TRYPTOPHANASE"/>
    <property type="match status" value="1"/>
</dbReference>
<dbReference type="GO" id="GO:0009820">
    <property type="term" value="P:alkaloid metabolic process"/>
    <property type="evidence" value="ECO:0007669"/>
    <property type="project" value="InterPro"/>
</dbReference>
<dbReference type="InterPro" id="IPR033964">
    <property type="entry name" value="ABBA"/>
</dbReference>
<dbReference type="InterPro" id="IPR015424">
    <property type="entry name" value="PyrdxlP-dep_Trfase"/>
</dbReference>
<dbReference type="InterPro" id="IPR001597">
    <property type="entry name" value="ArAA_b-elim_lyase/Thr_aldolase"/>
</dbReference>
<dbReference type="InterPro" id="IPR015421">
    <property type="entry name" value="PyrdxlP-dep_Trfase_major"/>
</dbReference>
<dbReference type="InterPro" id="IPR017795">
    <property type="entry name" value="ABBA_NscD-like"/>
</dbReference>
<reference evidence="6 7" key="1">
    <citation type="submission" date="2019-12" db="EMBL/GenBank/DDBJ databases">
        <title>Draft genome sequence of the ascomycete Xylaria multiplex DSM 110363.</title>
        <authorList>
            <person name="Buettner E."/>
            <person name="Kellner H."/>
        </authorList>
    </citation>
    <scope>NUCLEOTIDE SEQUENCE [LARGE SCALE GENOMIC DNA]</scope>
    <source>
        <strain evidence="6 7">DSM 110363</strain>
    </source>
</reference>
<evidence type="ECO:0000259" key="5">
    <source>
        <dbReference type="Pfam" id="PF01212"/>
    </source>
</evidence>
<dbReference type="GO" id="GO:0006520">
    <property type="term" value="P:amino acid metabolic process"/>
    <property type="evidence" value="ECO:0007669"/>
    <property type="project" value="InterPro"/>
</dbReference>
<comment type="similarity">
    <text evidence="2">Belongs to the beta-eliminating lyase family.</text>
</comment>
<dbReference type="Gene3D" id="3.40.640.10">
    <property type="entry name" value="Type I PLP-dependent aspartate aminotransferase-like (Major domain)"/>
    <property type="match status" value="1"/>
</dbReference>
<dbReference type="PANTHER" id="PTHR32325">
    <property type="entry name" value="BETA-ELIMINATING LYASE-LIKE PROTEIN-RELATED"/>
    <property type="match status" value="1"/>
</dbReference>
<dbReference type="AlphaFoldDB" id="A0A7C8MGW5"/>
<keyword evidence="3" id="KW-0808">Transferase</keyword>
<dbReference type="Pfam" id="PF01212">
    <property type="entry name" value="Beta_elim_lyase"/>
    <property type="match status" value="1"/>
</dbReference>
<name>A0A7C8MGW5_9PEZI</name>
<dbReference type="SUPFAM" id="SSF53383">
    <property type="entry name" value="PLP-dependent transferases"/>
    <property type="match status" value="1"/>
</dbReference>
<organism evidence="6 7">
    <name type="scientific">Xylaria multiplex</name>
    <dbReference type="NCBI Taxonomy" id="323545"/>
    <lineage>
        <taxon>Eukaryota</taxon>
        <taxon>Fungi</taxon>
        <taxon>Dikarya</taxon>
        <taxon>Ascomycota</taxon>
        <taxon>Pezizomycotina</taxon>
        <taxon>Sordariomycetes</taxon>
        <taxon>Xylariomycetidae</taxon>
        <taxon>Xylariales</taxon>
        <taxon>Xylariaceae</taxon>
        <taxon>Xylaria</taxon>
    </lineage>
</organism>
<dbReference type="EMBL" id="WUBL01000157">
    <property type="protein sequence ID" value="KAF2964292.1"/>
    <property type="molecule type" value="Genomic_DNA"/>
</dbReference>
<accession>A0A7C8MGW5</accession>
<dbReference type="Pfam" id="PF11991">
    <property type="entry name" value="Trp_DMAT"/>
    <property type="match status" value="1"/>
</dbReference>